<keyword evidence="3" id="KW-1185">Reference proteome</keyword>
<feature type="compositionally biased region" description="Polar residues" evidence="1">
    <location>
        <begin position="37"/>
        <end position="48"/>
    </location>
</feature>
<proteinExistence type="predicted"/>
<protein>
    <submittedName>
        <fullName evidence="2">Uncharacterized protein</fullName>
    </submittedName>
</protein>
<accession>A0A9N9SEV3</accession>
<dbReference type="OrthoDB" id="6779639at2759"/>
<reference evidence="2" key="2">
    <citation type="submission" date="2022-10" db="EMBL/GenBank/DDBJ databases">
        <authorList>
            <consortium name="ENA_rothamsted_submissions"/>
            <consortium name="culmorum"/>
            <person name="King R."/>
        </authorList>
    </citation>
    <scope>NUCLEOTIDE SEQUENCE</scope>
</reference>
<evidence type="ECO:0000313" key="3">
    <source>
        <dbReference type="Proteomes" id="UP001153737"/>
    </source>
</evidence>
<feature type="region of interest" description="Disordered" evidence="1">
    <location>
        <begin position="30"/>
        <end position="73"/>
    </location>
</feature>
<reference evidence="2" key="1">
    <citation type="submission" date="2022-01" db="EMBL/GenBank/DDBJ databases">
        <authorList>
            <person name="King R."/>
        </authorList>
    </citation>
    <scope>NUCLEOTIDE SEQUENCE</scope>
</reference>
<dbReference type="Proteomes" id="UP001153737">
    <property type="component" value="Chromosome 2"/>
</dbReference>
<sequence>MTIHEILNAQLSVEIGSILYGPSAFPPLGRSKGDFQHASTKQSQSKAVTSRKPKAKNVNSQPPQTKKGEKPPPIIFDGILRDRKEIIPLIKSLTVKKFYFKYGNESTLLYTESTEDFENVKRRLKEDEVSFYTYALKKDKTHAFVLRGLDFEPEPSEIIEEMEQEHKIKVKEVYRLNTRYRPLYLATRCNSLSGAYGCMVVLGINPLFVKYHPQSKGFLVLPSHA</sequence>
<evidence type="ECO:0000256" key="1">
    <source>
        <dbReference type="SAM" id="MobiDB-lite"/>
    </source>
</evidence>
<organism evidence="2 3">
    <name type="scientific">Phaedon cochleariae</name>
    <name type="common">Mustard beetle</name>
    <dbReference type="NCBI Taxonomy" id="80249"/>
    <lineage>
        <taxon>Eukaryota</taxon>
        <taxon>Metazoa</taxon>
        <taxon>Ecdysozoa</taxon>
        <taxon>Arthropoda</taxon>
        <taxon>Hexapoda</taxon>
        <taxon>Insecta</taxon>
        <taxon>Pterygota</taxon>
        <taxon>Neoptera</taxon>
        <taxon>Endopterygota</taxon>
        <taxon>Coleoptera</taxon>
        <taxon>Polyphaga</taxon>
        <taxon>Cucujiformia</taxon>
        <taxon>Chrysomeloidea</taxon>
        <taxon>Chrysomelidae</taxon>
        <taxon>Chrysomelinae</taxon>
        <taxon>Chrysomelini</taxon>
        <taxon>Phaedon</taxon>
    </lineage>
</organism>
<dbReference type="AlphaFoldDB" id="A0A9N9SEV3"/>
<name>A0A9N9SEV3_PHACE</name>
<gene>
    <name evidence="2" type="ORF">PHAECO_LOCUS6743</name>
</gene>
<evidence type="ECO:0000313" key="2">
    <source>
        <dbReference type="EMBL" id="CAG9819261.1"/>
    </source>
</evidence>
<dbReference type="EMBL" id="OU896708">
    <property type="protein sequence ID" value="CAG9819261.1"/>
    <property type="molecule type" value="Genomic_DNA"/>
</dbReference>